<proteinExistence type="inferred from homology"/>
<dbReference type="PANTHER" id="PTHR35936:SF25">
    <property type="entry name" value="ABC TRANSPORTER SUBSTRATE-BINDING PROTEIN"/>
    <property type="match status" value="1"/>
</dbReference>
<dbReference type="Pfam" id="PF00497">
    <property type="entry name" value="SBP_bac_3"/>
    <property type="match status" value="1"/>
</dbReference>
<feature type="domain" description="Solute-binding protein family 3/N-terminal" evidence="4">
    <location>
        <begin position="22"/>
        <end position="248"/>
    </location>
</feature>
<feature type="chain" id="PRO_5045061816" evidence="3">
    <location>
        <begin position="21"/>
        <end position="250"/>
    </location>
</feature>
<evidence type="ECO:0000256" key="1">
    <source>
        <dbReference type="ARBA" id="ARBA00010333"/>
    </source>
</evidence>
<keyword evidence="2 3" id="KW-0732">Signal</keyword>
<evidence type="ECO:0000256" key="3">
    <source>
        <dbReference type="SAM" id="SignalP"/>
    </source>
</evidence>
<dbReference type="SUPFAM" id="SSF53850">
    <property type="entry name" value="Periplasmic binding protein-like II"/>
    <property type="match status" value="1"/>
</dbReference>
<organism evidence="5 6">
    <name type="scientific">Litoribrevibacter euphylliae</name>
    <dbReference type="NCBI Taxonomy" id="1834034"/>
    <lineage>
        <taxon>Bacteria</taxon>
        <taxon>Pseudomonadati</taxon>
        <taxon>Pseudomonadota</taxon>
        <taxon>Gammaproteobacteria</taxon>
        <taxon>Oceanospirillales</taxon>
        <taxon>Oceanospirillaceae</taxon>
        <taxon>Litoribrevibacter</taxon>
    </lineage>
</organism>
<dbReference type="PANTHER" id="PTHR35936">
    <property type="entry name" value="MEMBRANE-BOUND LYTIC MUREIN TRANSGLYCOSYLASE F"/>
    <property type="match status" value="1"/>
</dbReference>
<dbReference type="SMART" id="SM00062">
    <property type="entry name" value="PBPb"/>
    <property type="match status" value="1"/>
</dbReference>
<accession>A0ABV7HLR3</accession>
<dbReference type="RefSeq" id="WP_386723321.1">
    <property type="nucleotide sequence ID" value="NZ_JBHRSZ010000009.1"/>
</dbReference>
<reference evidence="6" key="1">
    <citation type="journal article" date="2019" name="Int. J. Syst. Evol. Microbiol.">
        <title>The Global Catalogue of Microorganisms (GCM) 10K type strain sequencing project: providing services to taxonomists for standard genome sequencing and annotation.</title>
        <authorList>
            <consortium name="The Broad Institute Genomics Platform"/>
            <consortium name="The Broad Institute Genome Sequencing Center for Infectious Disease"/>
            <person name="Wu L."/>
            <person name="Ma J."/>
        </authorList>
    </citation>
    <scope>NUCLEOTIDE SEQUENCE [LARGE SCALE GENOMIC DNA]</scope>
    <source>
        <strain evidence="6">KCTC 52438</strain>
    </source>
</reference>
<dbReference type="Proteomes" id="UP001595476">
    <property type="component" value="Unassembled WGS sequence"/>
</dbReference>
<dbReference type="InterPro" id="IPR001638">
    <property type="entry name" value="Solute-binding_3/MltF_N"/>
</dbReference>
<gene>
    <name evidence="5" type="ORF">ACFOEK_20335</name>
</gene>
<protein>
    <submittedName>
        <fullName evidence="5">Substrate-binding periplasmic protein</fullName>
    </submittedName>
</protein>
<name>A0ABV7HLR3_9GAMM</name>
<dbReference type="EMBL" id="JBHRSZ010000009">
    <property type="protein sequence ID" value="MFC3153400.1"/>
    <property type="molecule type" value="Genomic_DNA"/>
</dbReference>
<evidence type="ECO:0000313" key="5">
    <source>
        <dbReference type="EMBL" id="MFC3153400.1"/>
    </source>
</evidence>
<dbReference type="Gene3D" id="3.40.190.10">
    <property type="entry name" value="Periplasmic binding protein-like II"/>
    <property type="match status" value="2"/>
</dbReference>
<evidence type="ECO:0000259" key="4">
    <source>
        <dbReference type="SMART" id="SM00062"/>
    </source>
</evidence>
<comment type="similarity">
    <text evidence="1">Belongs to the bacterial solute-binding protein 3 family.</text>
</comment>
<evidence type="ECO:0000313" key="6">
    <source>
        <dbReference type="Proteomes" id="UP001595476"/>
    </source>
</evidence>
<keyword evidence="6" id="KW-1185">Reference proteome</keyword>
<sequence>MTKHLLLSCFLVFAPSLCFAEKIEITVVGAQFPPYFTNQPPLYGITGEIIQLALKDSDFLPTFKIKPFARALSEAKEGKADIISALYQTKEREKHLIYTDNLITSDILLYQHSTRNLTYDSLDSLSDQRIGLIRSTSTRLSLSNNPNIRLFFINHYLQGLEMLRLDRLDFMIGDQLVIEYLLNKHEHKLLSQELKPTYPALKQEQTFIAISKKSPYNKELLNKFNQELSALKTSKQLEHLIQKHLTHNQH</sequence>
<feature type="signal peptide" evidence="3">
    <location>
        <begin position="1"/>
        <end position="20"/>
    </location>
</feature>
<evidence type="ECO:0000256" key="2">
    <source>
        <dbReference type="ARBA" id="ARBA00022729"/>
    </source>
</evidence>
<comment type="caution">
    <text evidence="5">The sequence shown here is derived from an EMBL/GenBank/DDBJ whole genome shotgun (WGS) entry which is preliminary data.</text>
</comment>